<organism evidence="1">
    <name type="scientific">freshwater metagenome</name>
    <dbReference type="NCBI Taxonomy" id="449393"/>
    <lineage>
        <taxon>unclassified sequences</taxon>
        <taxon>metagenomes</taxon>
        <taxon>ecological metagenomes</taxon>
    </lineage>
</organism>
<dbReference type="SMART" id="SM00855">
    <property type="entry name" value="PGAM"/>
    <property type="match status" value="1"/>
</dbReference>
<dbReference type="SUPFAM" id="SSF53254">
    <property type="entry name" value="Phosphoglycerate mutase-like"/>
    <property type="match status" value="1"/>
</dbReference>
<proteinExistence type="predicted"/>
<dbReference type="Pfam" id="PF00300">
    <property type="entry name" value="His_Phos_1"/>
    <property type="match status" value="1"/>
</dbReference>
<protein>
    <submittedName>
        <fullName evidence="1">Unannotated protein</fullName>
    </submittedName>
</protein>
<dbReference type="GO" id="GO:0005737">
    <property type="term" value="C:cytoplasm"/>
    <property type="evidence" value="ECO:0007669"/>
    <property type="project" value="TreeGrafter"/>
</dbReference>
<dbReference type="GO" id="GO:0016791">
    <property type="term" value="F:phosphatase activity"/>
    <property type="evidence" value="ECO:0007669"/>
    <property type="project" value="TreeGrafter"/>
</dbReference>
<dbReference type="PANTHER" id="PTHR48100:SF51">
    <property type="entry name" value="PHOSPHOGLYCERATE MUTASE"/>
    <property type="match status" value="1"/>
</dbReference>
<dbReference type="CDD" id="cd07067">
    <property type="entry name" value="HP_PGM_like"/>
    <property type="match status" value="1"/>
</dbReference>
<dbReference type="InterPro" id="IPR050275">
    <property type="entry name" value="PGM_Phosphatase"/>
</dbReference>
<sequence>MPARLHFVRHGEVFNPKGLLYERLDGFPLSDLGHNMAQAAADELASLDRPIGNLFVSPLERTRQSAAPIAERFQLNPQIEERIIEPWNKWRGYPMGAKGLISNPALAVHLVNPLQPSWGEPYTEIAQRMNEAAISAWEVAGGADVVFVSHQLPIWMTYLSASGLRLPHNPRNRRCSLSSITSFEVADGRLVPVDYREPGMKIAQGQR</sequence>
<reference evidence="1" key="1">
    <citation type="submission" date="2020-05" db="EMBL/GenBank/DDBJ databases">
        <authorList>
            <person name="Chiriac C."/>
            <person name="Salcher M."/>
            <person name="Ghai R."/>
            <person name="Kavagutti S V."/>
        </authorList>
    </citation>
    <scope>NUCLEOTIDE SEQUENCE</scope>
</reference>
<name>A0A6J6C0X0_9ZZZZ</name>
<dbReference type="EMBL" id="CAEZST010000006">
    <property type="protein sequence ID" value="CAB4544774.1"/>
    <property type="molecule type" value="Genomic_DNA"/>
</dbReference>
<dbReference type="Gene3D" id="3.40.50.1240">
    <property type="entry name" value="Phosphoglycerate mutase-like"/>
    <property type="match status" value="1"/>
</dbReference>
<dbReference type="InterPro" id="IPR013078">
    <property type="entry name" value="His_Pase_superF_clade-1"/>
</dbReference>
<dbReference type="AlphaFoldDB" id="A0A6J6C0X0"/>
<dbReference type="PANTHER" id="PTHR48100">
    <property type="entry name" value="BROAD-SPECIFICITY PHOSPHATASE YOR283W-RELATED"/>
    <property type="match status" value="1"/>
</dbReference>
<accession>A0A6J6C0X0</accession>
<gene>
    <name evidence="1" type="ORF">UFOPK1503_00533</name>
</gene>
<dbReference type="InterPro" id="IPR029033">
    <property type="entry name" value="His_PPase_superfam"/>
</dbReference>
<evidence type="ECO:0000313" key="1">
    <source>
        <dbReference type="EMBL" id="CAB4544774.1"/>
    </source>
</evidence>